<sequence>MAPSTNGRLVTPAPTTASFPDGAERWFTSRFSRTDVTLLLLRASLLPCWNRVQGSEGGAEKGHTAEIIPGGLAHRSTPFLPLPFSYSQAT</sequence>
<evidence type="ECO:0000313" key="2">
    <source>
        <dbReference type="Proteomes" id="UP000324222"/>
    </source>
</evidence>
<dbReference type="Proteomes" id="UP000324222">
    <property type="component" value="Unassembled WGS sequence"/>
</dbReference>
<reference evidence="1 2" key="1">
    <citation type="submission" date="2019-05" db="EMBL/GenBank/DDBJ databases">
        <title>Another draft genome of Portunus trituberculatus and its Hox gene families provides insights of decapod evolution.</title>
        <authorList>
            <person name="Jeong J.-H."/>
            <person name="Song I."/>
            <person name="Kim S."/>
            <person name="Choi T."/>
            <person name="Kim D."/>
            <person name="Ryu S."/>
            <person name="Kim W."/>
        </authorList>
    </citation>
    <scope>NUCLEOTIDE SEQUENCE [LARGE SCALE GENOMIC DNA]</scope>
    <source>
        <tissue evidence="1">Muscle</tissue>
    </source>
</reference>
<organism evidence="1 2">
    <name type="scientific">Portunus trituberculatus</name>
    <name type="common">Swimming crab</name>
    <name type="synonym">Neptunus trituberculatus</name>
    <dbReference type="NCBI Taxonomy" id="210409"/>
    <lineage>
        <taxon>Eukaryota</taxon>
        <taxon>Metazoa</taxon>
        <taxon>Ecdysozoa</taxon>
        <taxon>Arthropoda</taxon>
        <taxon>Crustacea</taxon>
        <taxon>Multicrustacea</taxon>
        <taxon>Malacostraca</taxon>
        <taxon>Eumalacostraca</taxon>
        <taxon>Eucarida</taxon>
        <taxon>Decapoda</taxon>
        <taxon>Pleocyemata</taxon>
        <taxon>Brachyura</taxon>
        <taxon>Eubrachyura</taxon>
        <taxon>Portunoidea</taxon>
        <taxon>Portunidae</taxon>
        <taxon>Portuninae</taxon>
        <taxon>Portunus</taxon>
    </lineage>
</organism>
<comment type="caution">
    <text evidence="1">The sequence shown here is derived from an EMBL/GenBank/DDBJ whole genome shotgun (WGS) entry which is preliminary data.</text>
</comment>
<gene>
    <name evidence="1" type="ORF">E2C01_057993</name>
</gene>
<evidence type="ECO:0000313" key="1">
    <source>
        <dbReference type="EMBL" id="MPC63886.1"/>
    </source>
</evidence>
<protein>
    <submittedName>
        <fullName evidence="1">Uncharacterized protein</fullName>
    </submittedName>
</protein>
<proteinExistence type="predicted"/>
<name>A0A5B7H201_PORTR</name>
<keyword evidence="2" id="KW-1185">Reference proteome</keyword>
<dbReference type="AlphaFoldDB" id="A0A5B7H201"/>
<dbReference type="EMBL" id="VSRR010021382">
    <property type="protein sequence ID" value="MPC63886.1"/>
    <property type="molecule type" value="Genomic_DNA"/>
</dbReference>
<accession>A0A5B7H201</accession>